<dbReference type="Proteomes" id="UP001156856">
    <property type="component" value="Unassembled WGS sequence"/>
</dbReference>
<dbReference type="EMBL" id="BJZU01000105">
    <property type="protein sequence ID" value="GEP06498.1"/>
    <property type="molecule type" value="Genomic_DNA"/>
</dbReference>
<accession>A0A512J965</accession>
<reference evidence="3" key="4">
    <citation type="submission" date="2023-01" db="EMBL/GenBank/DDBJ databases">
        <title>Draft genome sequence of Methylobacterium oxalidis strain NBRC 107715.</title>
        <authorList>
            <person name="Sun Q."/>
            <person name="Mori K."/>
        </authorList>
    </citation>
    <scope>NUCLEOTIDE SEQUENCE</scope>
    <source>
        <strain evidence="3">NBRC 107715</strain>
    </source>
</reference>
<protein>
    <recommendedName>
        <fullName evidence="6">Acetyltransferase</fullName>
    </recommendedName>
</protein>
<proteinExistence type="inferred from homology"/>
<dbReference type="Proteomes" id="UP000321960">
    <property type="component" value="Unassembled WGS sequence"/>
</dbReference>
<evidence type="ECO:0000313" key="5">
    <source>
        <dbReference type="Proteomes" id="UP001156856"/>
    </source>
</evidence>
<evidence type="ECO:0000313" key="3">
    <source>
        <dbReference type="EMBL" id="GLS63924.1"/>
    </source>
</evidence>
<name>A0A512J965_9HYPH</name>
<dbReference type="InterPro" id="IPR001451">
    <property type="entry name" value="Hexapep"/>
</dbReference>
<reference evidence="5" key="2">
    <citation type="journal article" date="2019" name="Int. J. Syst. Evol. Microbiol.">
        <title>The Global Catalogue of Microorganisms (GCM) 10K type strain sequencing project: providing services to taxonomists for standard genome sequencing and annotation.</title>
        <authorList>
            <consortium name="The Broad Institute Genomics Platform"/>
            <consortium name="The Broad Institute Genome Sequencing Center for Infectious Disease"/>
            <person name="Wu L."/>
            <person name="Ma J."/>
        </authorList>
    </citation>
    <scope>NUCLEOTIDE SEQUENCE [LARGE SCALE GENOMIC DNA]</scope>
    <source>
        <strain evidence="5">NBRC 107715</strain>
    </source>
</reference>
<reference evidence="3" key="1">
    <citation type="journal article" date="2014" name="Int. J. Syst. Evol. Microbiol.">
        <title>Complete genome of a new Firmicutes species belonging to the dominant human colonic microbiota ('Ruminococcus bicirculans') reveals two chromosomes and a selective capacity to utilize plant glucans.</title>
        <authorList>
            <consortium name="NISC Comparative Sequencing Program"/>
            <person name="Wegmann U."/>
            <person name="Louis P."/>
            <person name="Goesmann A."/>
            <person name="Henrissat B."/>
            <person name="Duncan S.H."/>
            <person name="Flint H.J."/>
        </authorList>
    </citation>
    <scope>NUCLEOTIDE SEQUENCE</scope>
    <source>
        <strain evidence="3">NBRC 107715</strain>
    </source>
</reference>
<evidence type="ECO:0000313" key="2">
    <source>
        <dbReference type="EMBL" id="GEP06498.1"/>
    </source>
</evidence>
<evidence type="ECO:0000256" key="1">
    <source>
        <dbReference type="ARBA" id="ARBA00007274"/>
    </source>
</evidence>
<dbReference type="PANTHER" id="PTHR43300:SF11">
    <property type="entry name" value="ACETYLTRANSFERASE RV3034C-RELATED"/>
    <property type="match status" value="1"/>
</dbReference>
<dbReference type="EMBL" id="BSPK01000031">
    <property type="protein sequence ID" value="GLS63924.1"/>
    <property type="molecule type" value="Genomic_DNA"/>
</dbReference>
<dbReference type="Pfam" id="PF00132">
    <property type="entry name" value="Hexapep"/>
    <property type="match status" value="1"/>
</dbReference>
<dbReference type="AlphaFoldDB" id="A0A512J965"/>
<dbReference type="PANTHER" id="PTHR43300">
    <property type="entry name" value="ACETYLTRANSFERASE"/>
    <property type="match status" value="1"/>
</dbReference>
<reference evidence="2 4" key="3">
    <citation type="submission" date="2019-07" db="EMBL/GenBank/DDBJ databases">
        <title>Whole genome shotgun sequence of Methylobacterium oxalidis NBRC 107715.</title>
        <authorList>
            <person name="Hosoyama A."/>
            <person name="Uohara A."/>
            <person name="Ohji S."/>
            <person name="Ichikawa N."/>
        </authorList>
    </citation>
    <scope>NUCLEOTIDE SEQUENCE [LARGE SCALE GENOMIC DNA]</scope>
    <source>
        <strain evidence="2 4">NBRC 107715</strain>
    </source>
</reference>
<comment type="caution">
    <text evidence="2">The sequence shown here is derived from an EMBL/GenBank/DDBJ whole genome shotgun (WGS) entry which is preliminary data.</text>
</comment>
<keyword evidence="5" id="KW-1185">Reference proteome</keyword>
<evidence type="ECO:0000313" key="4">
    <source>
        <dbReference type="Proteomes" id="UP000321960"/>
    </source>
</evidence>
<comment type="similarity">
    <text evidence="1">Belongs to the transferase hexapeptide repeat family.</text>
</comment>
<organism evidence="2 4">
    <name type="scientific">Methylobacterium oxalidis</name>
    <dbReference type="NCBI Taxonomy" id="944322"/>
    <lineage>
        <taxon>Bacteria</taxon>
        <taxon>Pseudomonadati</taxon>
        <taxon>Pseudomonadota</taxon>
        <taxon>Alphaproteobacteria</taxon>
        <taxon>Hyphomicrobiales</taxon>
        <taxon>Methylobacteriaceae</taxon>
        <taxon>Methylobacterium</taxon>
    </lineage>
</organism>
<dbReference type="InterPro" id="IPR011004">
    <property type="entry name" value="Trimer_LpxA-like_sf"/>
</dbReference>
<sequence length="123" mass="13839">MIGHDVWLGDVCVILSGVTIGHGAVVGAGAVVTRDVPPYAIVGGNPAEILRRRFSEQQIQDLLKITWWNWDEEKIENNLDFMLSQETDHFIQIHLSRKHPRSIRDLGKLIARNLPSFGSKTAR</sequence>
<dbReference type="SUPFAM" id="SSF51161">
    <property type="entry name" value="Trimeric LpxA-like enzymes"/>
    <property type="match status" value="1"/>
</dbReference>
<dbReference type="Gene3D" id="2.160.10.10">
    <property type="entry name" value="Hexapeptide repeat proteins"/>
    <property type="match status" value="1"/>
</dbReference>
<evidence type="ECO:0008006" key="6">
    <source>
        <dbReference type="Google" id="ProtNLM"/>
    </source>
</evidence>
<dbReference type="InterPro" id="IPR050179">
    <property type="entry name" value="Trans_hexapeptide_repeat"/>
</dbReference>
<gene>
    <name evidence="3" type="ORF">GCM10007888_23050</name>
    <name evidence="2" type="ORF">MOX02_45360</name>
</gene>